<proteinExistence type="predicted"/>
<evidence type="ECO:0000313" key="2">
    <source>
        <dbReference type="Proteomes" id="UP000245698"/>
    </source>
</evidence>
<protein>
    <submittedName>
        <fullName evidence="1">Uncharacterized protein</fullName>
    </submittedName>
</protein>
<evidence type="ECO:0000313" key="1">
    <source>
        <dbReference type="EMBL" id="SJM32487.1"/>
    </source>
</evidence>
<gene>
    <name evidence="1" type="ORF">BQ8482_290082</name>
</gene>
<sequence>MARSEGENVAKGAATQICHCVTFLHFIHCGSCYRKAVRKLSPLRTQAPQNPCHFGRLG</sequence>
<organism evidence="1 2">
    <name type="scientific">Mesorhizobium delmotii</name>
    <dbReference type="NCBI Taxonomy" id="1631247"/>
    <lineage>
        <taxon>Bacteria</taxon>
        <taxon>Pseudomonadati</taxon>
        <taxon>Pseudomonadota</taxon>
        <taxon>Alphaproteobacteria</taxon>
        <taxon>Hyphomicrobiales</taxon>
        <taxon>Phyllobacteriaceae</taxon>
        <taxon>Mesorhizobium</taxon>
    </lineage>
</organism>
<keyword evidence="2" id="KW-1185">Reference proteome</keyword>
<dbReference type="EMBL" id="FUIG01000036">
    <property type="protein sequence ID" value="SJM32487.1"/>
    <property type="molecule type" value="Genomic_DNA"/>
</dbReference>
<dbReference type="Proteomes" id="UP000245698">
    <property type="component" value="Unassembled WGS sequence"/>
</dbReference>
<name>A0A2P9AMW4_9HYPH</name>
<dbReference type="AlphaFoldDB" id="A0A2P9AMW4"/>
<accession>A0A2P9AMW4</accession>
<reference evidence="2" key="1">
    <citation type="submission" date="2016-12" db="EMBL/GenBank/DDBJ databases">
        <authorList>
            <person name="Brunel B."/>
        </authorList>
    </citation>
    <scope>NUCLEOTIDE SEQUENCE [LARGE SCALE GENOMIC DNA]</scope>
</reference>